<dbReference type="EMBL" id="SOGT01000011">
    <property type="protein sequence ID" value="TFD25793.1"/>
    <property type="molecule type" value="Genomic_DNA"/>
</dbReference>
<proteinExistence type="predicted"/>
<protein>
    <submittedName>
        <fullName evidence="2">Uncharacterized protein</fullName>
    </submittedName>
</protein>
<sequence length="255" mass="27177">MDIPTVRSHGPGVRWFLWVVAIVFALMLLGGVVSHYLRENIDITTPGWRILSALASLLYADGEGNLWAWASGLLLSGIALCLVAVGFAVRNEAKRGAPYFILAAIALELSADEIAQLHEQLARFDLGTGFTFAWLTIGVPLAIVAGLLMLWVARSIDRQLRRRLIVAGAIYLFGAVGFEAMGGIVVGGRLDDLSRGSLPYHLLVGIEEGLEVTGALLALSAALSALTIERTVAGIIMRARLAQTGDTAAKRSSVS</sequence>
<dbReference type="RefSeq" id="WP_134572221.1">
    <property type="nucleotide sequence ID" value="NZ_SOGT01000011.1"/>
</dbReference>
<dbReference type="OrthoDB" id="5111616at2"/>
<comment type="caution">
    <text evidence="2">The sequence shown here is derived from an EMBL/GenBank/DDBJ whole genome shotgun (WGS) entry which is preliminary data.</text>
</comment>
<name>A0A4V3IP44_9MICO</name>
<accession>A0A4V3IP44</accession>
<feature type="transmembrane region" description="Helical" evidence="1">
    <location>
        <begin position="66"/>
        <end position="89"/>
    </location>
</feature>
<keyword evidence="1" id="KW-1133">Transmembrane helix</keyword>
<evidence type="ECO:0000313" key="2">
    <source>
        <dbReference type="EMBL" id="TFD25793.1"/>
    </source>
</evidence>
<keyword evidence="1" id="KW-0472">Membrane</keyword>
<feature type="transmembrane region" description="Helical" evidence="1">
    <location>
        <begin position="164"/>
        <end position="190"/>
    </location>
</feature>
<dbReference type="Proteomes" id="UP000298424">
    <property type="component" value="Unassembled WGS sequence"/>
</dbReference>
<keyword evidence="1" id="KW-0812">Transmembrane</keyword>
<feature type="transmembrane region" description="Helical" evidence="1">
    <location>
        <begin position="96"/>
        <end position="111"/>
    </location>
</feature>
<dbReference type="AlphaFoldDB" id="A0A4V3IP44"/>
<organism evidence="2 3">
    <name type="scientific">Cryobacterium lyxosi</name>
    <dbReference type="NCBI Taxonomy" id="1259228"/>
    <lineage>
        <taxon>Bacteria</taxon>
        <taxon>Bacillati</taxon>
        <taxon>Actinomycetota</taxon>
        <taxon>Actinomycetes</taxon>
        <taxon>Micrococcales</taxon>
        <taxon>Microbacteriaceae</taxon>
        <taxon>Cryobacterium</taxon>
    </lineage>
</organism>
<feature type="transmembrane region" description="Helical" evidence="1">
    <location>
        <begin position="15"/>
        <end position="36"/>
    </location>
</feature>
<feature type="transmembrane region" description="Helical" evidence="1">
    <location>
        <begin position="210"/>
        <end position="228"/>
    </location>
</feature>
<evidence type="ECO:0000256" key="1">
    <source>
        <dbReference type="SAM" id="Phobius"/>
    </source>
</evidence>
<evidence type="ECO:0000313" key="3">
    <source>
        <dbReference type="Proteomes" id="UP000298424"/>
    </source>
</evidence>
<keyword evidence="3" id="KW-1185">Reference proteome</keyword>
<feature type="transmembrane region" description="Helical" evidence="1">
    <location>
        <begin position="131"/>
        <end position="152"/>
    </location>
</feature>
<reference evidence="2 3" key="1">
    <citation type="submission" date="2019-03" db="EMBL/GenBank/DDBJ databases">
        <title>Genomics of glacier-inhabiting Cryobacterium strains.</title>
        <authorList>
            <person name="Liu Q."/>
            <person name="Xin Y.-H."/>
        </authorList>
    </citation>
    <scope>NUCLEOTIDE SEQUENCE [LARGE SCALE GENOMIC DNA]</scope>
    <source>
        <strain evidence="2 3">TMT1-1</strain>
    </source>
</reference>
<gene>
    <name evidence="2" type="ORF">E3T27_08215</name>
</gene>